<evidence type="ECO:0000256" key="3">
    <source>
        <dbReference type="ARBA" id="ARBA00022679"/>
    </source>
</evidence>
<dbReference type="PANTHER" id="PTHR10730">
    <property type="entry name" value="PROCOLLAGEN-LYSINE,2-OXOGLUTARATE 5-DIOXYGENASE/GLYCOSYLTRANSFERASE 25 FAMILY MEMBER"/>
    <property type="match status" value="1"/>
</dbReference>
<keyword evidence="2" id="KW-0328">Glycosyltransferase</keyword>
<dbReference type="InterPro" id="IPR057589">
    <property type="entry name" value="GT_PLOD"/>
</dbReference>
<dbReference type="Pfam" id="PF25342">
    <property type="entry name" value="GT_PLOD"/>
    <property type="match status" value="1"/>
</dbReference>
<dbReference type="InterPro" id="IPR050757">
    <property type="entry name" value="Collagen_mod_GT25"/>
</dbReference>
<evidence type="ECO:0000313" key="6">
    <source>
        <dbReference type="Proteomes" id="UP000041254"/>
    </source>
</evidence>
<dbReference type="OrthoDB" id="69177at2759"/>
<evidence type="ECO:0000256" key="1">
    <source>
        <dbReference type="ARBA" id="ARBA00006721"/>
    </source>
</evidence>
<evidence type="ECO:0000259" key="4">
    <source>
        <dbReference type="Pfam" id="PF25342"/>
    </source>
</evidence>
<dbReference type="GO" id="GO:0016740">
    <property type="term" value="F:transferase activity"/>
    <property type="evidence" value="ECO:0007669"/>
    <property type="project" value="UniProtKB-KW"/>
</dbReference>
<dbReference type="InParanoid" id="A0A0G4EBL7"/>
<evidence type="ECO:0000256" key="2">
    <source>
        <dbReference type="ARBA" id="ARBA00022676"/>
    </source>
</evidence>
<dbReference type="VEuPathDB" id="CryptoDB:Vbra_3608"/>
<gene>
    <name evidence="5" type="ORF">Vbra_3608</name>
</gene>
<dbReference type="PhylomeDB" id="A0A0G4EBL7"/>
<organism evidence="5 6">
    <name type="scientific">Vitrella brassicaformis (strain CCMP3155)</name>
    <dbReference type="NCBI Taxonomy" id="1169540"/>
    <lineage>
        <taxon>Eukaryota</taxon>
        <taxon>Sar</taxon>
        <taxon>Alveolata</taxon>
        <taxon>Colpodellida</taxon>
        <taxon>Vitrellaceae</taxon>
        <taxon>Vitrella</taxon>
    </lineage>
</organism>
<protein>
    <recommendedName>
        <fullName evidence="4">PLOD1-3-like GT domain-containing protein</fullName>
    </recommendedName>
</protein>
<proteinExistence type="inferred from homology"/>
<keyword evidence="3" id="KW-0808">Transferase</keyword>
<evidence type="ECO:0000313" key="5">
    <source>
        <dbReference type="EMBL" id="CEL93029.1"/>
    </source>
</evidence>
<dbReference type="PANTHER" id="PTHR10730:SF53">
    <property type="entry name" value="GLYCOSYLTRANSFERASE 25 FAMILY MEMBER"/>
    <property type="match status" value="1"/>
</dbReference>
<keyword evidence="6" id="KW-1185">Reference proteome</keyword>
<feature type="domain" description="PLOD1-3-like GT" evidence="4">
    <location>
        <begin position="70"/>
        <end position="318"/>
    </location>
</feature>
<dbReference type="CDD" id="cd22997">
    <property type="entry name" value="GT_LH"/>
    <property type="match status" value="1"/>
</dbReference>
<accession>A0A0G4EBL7</accession>
<sequence length="553" mass="62704">MSRVFRHLFLFAAASLSVFLISFLVGLSVSRRGWLTSQLRGIVSCPSGTDAADQQQVALSSADGSLPPFVLVTVGQNQTNPGYRALSRSARYYGVDLVTIGQNEKKRKGDPRTIKLEVMRRWLSQQDPDLLVVFTDGYDGVLRVPNEELERRLRLLIPDNDNTTIIVSSELGLWPDRRLKDEYPMPPTKDAYRFLNSGGYAGRAGALSLCLEKYPSGQDDQLFFTRRFLKNDVGHGVTIKLDYERPLFQALTRMDPDEWKLAPTTYRSRDGERDVHGLTFARTDGKEAAALLHGNGHGKDLFYHLVLLEAGAWTNEEGSVWYERDTSPYQQPKMVLAVICAHPTGNSSWEFVEGLMAMEVDHGRTDLFVSSGPSCDLRLDENFKLRFAAVHEHRETSRGKEAHKRAFRIMRQVKASHLLLIENDFVVQQHDLVQQLVQDDLPSVVPLGVTDGDQANFGVDKACFRPNWREGMFKGSYHREDRDKLVTGERRGLWPVKCWSSSIMVRRDYKERDALRVMGVGDGWCGDGRSIFLDNRHRFGKMLSPAGEYSQKR</sequence>
<dbReference type="AlphaFoldDB" id="A0A0G4EBL7"/>
<reference evidence="5 6" key="1">
    <citation type="submission" date="2014-11" db="EMBL/GenBank/DDBJ databases">
        <authorList>
            <person name="Zhu J."/>
            <person name="Qi W."/>
            <person name="Song R."/>
        </authorList>
    </citation>
    <scope>NUCLEOTIDE SEQUENCE [LARGE SCALE GENOMIC DNA]</scope>
</reference>
<name>A0A0G4EBL7_VITBC</name>
<comment type="similarity">
    <text evidence="1">Belongs to the glycosyltransferase 25 family.</text>
</comment>
<dbReference type="Proteomes" id="UP000041254">
    <property type="component" value="Unassembled WGS sequence"/>
</dbReference>
<dbReference type="STRING" id="1169540.A0A0G4EBL7"/>
<dbReference type="EMBL" id="CDMY01000130">
    <property type="protein sequence ID" value="CEL93029.1"/>
    <property type="molecule type" value="Genomic_DNA"/>
</dbReference>